<evidence type="ECO:0000313" key="2">
    <source>
        <dbReference type="Proteomes" id="UP000499080"/>
    </source>
</evidence>
<name>A0A4Y2QWU1_ARAVE</name>
<proteinExistence type="predicted"/>
<organism evidence="1 2">
    <name type="scientific">Araneus ventricosus</name>
    <name type="common">Orbweaver spider</name>
    <name type="synonym">Epeira ventricosa</name>
    <dbReference type="NCBI Taxonomy" id="182803"/>
    <lineage>
        <taxon>Eukaryota</taxon>
        <taxon>Metazoa</taxon>
        <taxon>Ecdysozoa</taxon>
        <taxon>Arthropoda</taxon>
        <taxon>Chelicerata</taxon>
        <taxon>Arachnida</taxon>
        <taxon>Araneae</taxon>
        <taxon>Araneomorphae</taxon>
        <taxon>Entelegynae</taxon>
        <taxon>Araneoidea</taxon>
        <taxon>Araneidae</taxon>
        <taxon>Araneus</taxon>
    </lineage>
</organism>
<dbReference type="Proteomes" id="UP000499080">
    <property type="component" value="Unassembled WGS sequence"/>
</dbReference>
<gene>
    <name evidence="1" type="ORF">AVEN_92081_1</name>
</gene>
<protein>
    <submittedName>
        <fullName evidence="1">Uncharacterized protein</fullName>
    </submittedName>
</protein>
<dbReference type="EMBL" id="BGPR01015057">
    <property type="protein sequence ID" value="GBN67843.1"/>
    <property type="molecule type" value="Genomic_DNA"/>
</dbReference>
<accession>A0A4Y2QWU1</accession>
<keyword evidence="2" id="KW-1185">Reference proteome</keyword>
<sequence length="96" mass="10666">MVESIFIQDILVCVNFINNVFHEEAIKTALDSSLHYDCLVPTLVLRWRAFPPLVIGEVPALTPSIVFRVDAKGSQTPLWSCSVLKFTSEISSDSAK</sequence>
<reference evidence="1 2" key="1">
    <citation type="journal article" date="2019" name="Sci. Rep.">
        <title>Orb-weaving spider Araneus ventricosus genome elucidates the spidroin gene catalogue.</title>
        <authorList>
            <person name="Kono N."/>
            <person name="Nakamura H."/>
            <person name="Ohtoshi R."/>
            <person name="Moran D.A.P."/>
            <person name="Shinohara A."/>
            <person name="Yoshida Y."/>
            <person name="Fujiwara M."/>
            <person name="Mori M."/>
            <person name="Tomita M."/>
            <person name="Arakawa K."/>
        </authorList>
    </citation>
    <scope>NUCLEOTIDE SEQUENCE [LARGE SCALE GENOMIC DNA]</scope>
</reference>
<evidence type="ECO:0000313" key="1">
    <source>
        <dbReference type="EMBL" id="GBN67843.1"/>
    </source>
</evidence>
<comment type="caution">
    <text evidence="1">The sequence shown here is derived from an EMBL/GenBank/DDBJ whole genome shotgun (WGS) entry which is preliminary data.</text>
</comment>
<dbReference type="AlphaFoldDB" id="A0A4Y2QWU1"/>